<evidence type="ECO:0000313" key="4">
    <source>
        <dbReference type="EMBL" id="KAF7508808.1"/>
    </source>
</evidence>
<name>A0A8H7AGX6_9EURO</name>
<keyword evidence="5" id="KW-1185">Reference proteome</keyword>
<dbReference type="PROSITE" id="PS51228">
    <property type="entry name" value="ACB_2"/>
    <property type="match status" value="1"/>
</dbReference>
<dbReference type="Pfam" id="PF00887">
    <property type="entry name" value="ACBP"/>
    <property type="match status" value="1"/>
</dbReference>
<evidence type="ECO:0000256" key="2">
    <source>
        <dbReference type="ARBA" id="ARBA00023121"/>
    </source>
</evidence>
<dbReference type="InterPro" id="IPR000582">
    <property type="entry name" value="Acyl-CoA-binding_protein"/>
</dbReference>
<feature type="domain" description="ACB" evidence="3">
    <location>
        <begin position="1"/>
        <end position="91"/>
    </location>
</feature>
<protein>
    <recommendedName>
        <fullName evidence="3">ACB domain-containing protein</fullName>
    </recommendedName>
</protein>
<dbReference type="OrthoDB" id="346910at2759"/>
<accession>A0A8H7AGX6</accession>
<dbReference type="Proteomes" id="UP000606974">
    <property type="component" value="Unassembled WGS sequence"/>
</dbReference>
<reference evidence="4" key="1">
    <citation type="submission" date="2020-02" db="EMBL/GenBank/DDBJ databases">
        <authorList>
            <person name="Palmer J.M."/>
        </authorList>
    </citation>
    <scope>NUCLEOTIDE SEQUENCE</scope>
    <source>
        <strain evidence="4">EPUS1.4</strain>
        <tissue evidence="4">Thallus</tissue>
    </source>
</reference>
<dbReference type="PRINTS" id="PR00689">
    <property type="entry name" value="ACOABINDINGP"/>
</dbReference>
<dbReference type="SUPFAM" id="SSF47027">
    <property type="entry name" value="Acyl-CoA binding protein"/>
    <property type="match status" value="1"/>
</dbReference>
<evidence type="ECO:0000259" key="3">
    <source>
        <dbReference type="PROSITE" id="PS51228"/>
    </source>
</evidence>
<dbReference type="InterPro" id="IPR014352">
    <property type="entry name" value="FERM/acyl-CoA-bd_prot_sf"/>
</dbReference>
<organism evidence="4 5">
    <name type="scientific">Endocarpon pusillum</name>
    <dbReference type="NCBI Taxonomy" id="364733"/>
    <lineage>
        <taxon>Eukaryota</taxon>
        <taxon>Fungi</taxon>
        <taxon>Dikarya</taxon>
        <taxon>Ascomycota</taxon>
        <taxon>Pezizomycotina</taxon>
        <taxon>Eurotiomycetes</taxon>
        <taxon>Chaetothyriomycetidae</taxon>
        <taxon>Verrucariales</taxon>
        <taxon>Verrucariaceae</taxon>
        <taxon>Endocarpon</taxon>
    </lineage>
</organism>
<dbReference type="GO" id="GO:0000062">
    <property type="term" value="F:fatty-acyl-CoA binding"/>
    <property type="evidence" value="ECO:0007669"/>
    <property type="project" value="InterPro"/>
</dbReference>
<dbReference type="PANTHER" id="PTHR23310:SF62">
    <property type="entry name" value="ACYL-COA BINDING PROTEIN 1, ISOFORM A"/>
    <property type="match status" value="1"/>
</dbReference>
<keyword evidence="2" id="KW-0446">Lipid-binding</keyword>
<comment type="caution">
    <text evidence="4">The sequence shown here is derived from an EMBL/GenBank/DDBJ whole genome shotgun (WGS) entry which is preliminary data.</text>
</comment>
<dbReference type="Gene3D" id="1.20.80.10">
    <property type="match status" value="1"/>
</dbReference>
<comment type="similarity">
    <text evidence="1">Belongs to the ACBP family.</text>
</comment>
<dbReference type="GO" id="GO:0006631">
    <property type="term" value="P:fatty acid metabolic process"/>
    <property type="evidence" value="ECO:0007669"/>
    <property type="project" value="TreeGrafter"/>
</dbReference>
<gene>
    <name evidence="4" type="ORF">GJ744_008685</name>
</gene>
<dbReference type="InterPro" id="IPR035984">
    <property type="entry name" value="Acyl-CoA-binding_sf"/>
</dbReference>
<dbReference type="AlphaFoldDB" id="A0A8H7AGX6"/>
<evidence type="ECO:0000256" key="1">
    <source>
        <dbReference type="ARBA" id="ARBA00005567"/>
    </source>
</evidence>
<dbReference type="EMBL" id="JAACFV010000049">
    <property type="protein sequence ID" value="KAF7508808.1"/>
    <property type="molecule type" value="Genomic_DNA"/>
</dbReference>
<sequence length="102" mass="11199">MPSANFEAAAKAVKQLKAKPSQDELLQLYALFKQANQEPKFEDAAKPGTFDFAGKAKYKAWENVVKEGVTPADAEKKYVALVAELKQKYGYDPSKTPETVGS</sequence>
<evidence type="ECO:0000313" key="5">
    <source>
        <dbReference type="Proteomes" id="UP000606974"/>
    </source>
</evidence>
<dbReference type="PANTHER" id="PTHR23310">
    <property type="entry name" value="ACYL-COA-BINDING PROTEIN, ACBP"/>
    <property type="match status" value="1"/>
</dbReference>
<proteinExistence type="inferred from homology"/>